<keyword evidence="2" id="KW-1185">Reference proteome</keyword>
<dbReference type="STRING" id="1210089.GCA_001613165_06190"/>
<gene>
    <name evidence="1" type="ORF">DFR68_12286</name>
</gene>
<name>A0A370GN40_9NOCA</name>
<sequence length="114" mass="12721">MLDVFVLVAAGLSVVAPTWLITSRTRRYRAEQAERRRAGIARHPCTVTEPPEPPVVDADLVVEWRDPARIRPALETENALLAARLAHRITAAEYRESLAELARRCEPHAESGSE</sequence>
<dbReference type="Proteomes" id="UP000255355">
    <property type="component" value="Unassembled WGS sequence"/>
</dbReference>
<accession>A0A370GN40</accession>
<reference evidence="1 2" key="1">
    <citation type="submission" date="2018-07" db="EMBL/GenBank/DDBJ databases">
        <title>Genomic Encyclopedia of Type Strains, Phase IV (KMG-IV): sequencing the most valuable type-strain genomes for metagenomic binning, comparative biology and taxonomic classification.</title>
        <authorList>
            <person name="Goeker M."/>
        </authorList>
    </citation>
    <scope>NUCLEOTIDE SEQUENCE [LARGE SCALE GENOMIC DNA]</scope>
    <source>
        <strain evidence="1 2">DSM 44952</strain>
    </source>
</reference>
<comment type="caution">
    <text evidence="1">The sequence shown here is derived from an EMBL/GenBank/DDBJ whole genome shotgun (WGS) entry which is preliminary data.</text>
</comment>
<proteinExistence type="predicted"/>
<protein>
    <submittedName>
        <fullName evidence="1">Uncharacterized protein</fullName>
    </submittedName>
</protein>
<evidence type="ECO:0000313" key="2">
    <source>
        <dbReference type="Proteomes" id="UP000255355"/>
    </source>
</evidence>
<dbReference type="EMBL" id="QQAZ01000022">
    <property type="protein sequence ID" value="RDI43323.1"/>
    <property type="molecule type" value="Genomic_DNA"/>
</dbReference>
<evidence type="ECO:0000313" key="1">
    <source>
        <dbReference type="EMBL" id="RDI43323.1"/>
    </source>
</evidence>
<dbReference type="RefSeq" id="WP_068027680.1">
    <property type="nucleotide sequence ID" value="NZ_QQAZ01000022.1"/>
</dbReference>
<dbReference type="AlphaFoldDB" id="A0A370GN40"/>
<organism evidence="1 2">
    <name type="scientific">Nocardia mexicana</name>
    <dbReference type="NCBI Taxonomy" id="279262"/>
    <lineage>
        <taxon>Bacteria</taxon>
        <taxon>Bacillati</taxon>
        <taxon>Actinomycetota</taxon>
        <taxon>Actinomycetes</taxon>
        <taxon>Mycobacteriales</taxon>
        <taxon>Nocardiaceae</taxon>
        <taxon>Nocardia</taxon>
    </lineage>
</organism>